<organism evidence="4 5">
    <name type="scientific">Aurantiacibacter flavus</name>
    <dbReference type="NCBI Taxonomy" id="3145232"/>
    <lineage>
        <taxon>Bacteria</taxon>
        <taxon>Pseudomonadati</taxon>
        <taxon>Pseudomonadota</taxon>
        <taxon>Alphaproteobacteria</taxon>
        <taxon>Sphingomonadales</taxon>
        <taxon>Erythrobacteraceae</taxon>
        <taxon>Aurantiacibacter</taxon>
    </lineage>
</organism>
<dbReference type="InterPro" id="IPR016047">
    <property type="entry name" value="M23ase_b-sheet_dom"/>
</dbReference>
<dbReference type="CDD" id="cd12797">
    <property type="entry name" value="M23_peptidase"/>
    <property type="match status" value="1"/>
</dbReference>
<dbReference type="PANTHER" id="PTHR21666">
    <property type="entry name" value="PEPTIDASE-RELATED"/>
    <property type="match status" value="1"/>
</dbReference>
<dbReference type="Proteomes" id="UP001484535">
    <property type="component" value="Unassembled WGS sequence"/>
</dbReference>
<dbReference type="RefSeq" id="WP_346784887.1">
    <property type="nucleotide sequence ID" value="NZ_JBDLBR010000003.1"/>
</dbReference>
<dbReference type="EC" id="3.4.24.-" evidence="4"/>
<dbReference type="Pfam" id="PF01551">
    <property type="entry name" value="Peptidase_M23"/>
    <property type="match status" value="1"/>
</dbReference>
<keyword evidence="2" id="KW-0812">Transmembrane</keyword>
<keyword evidence="2" id="KW-1133">Transmembrane helix</keyword>
<evidence type="ECO:0000256" key="1">
    <source>
        <dbReference type="ARBA" id="ARBA00022729"/>
    </source>
</evidence>
<evidence type="ECO:0000313" key="5">
    <source>
        <dbReference type="Proteomes" id="UP001484535"/>
    </source>
</evidence>
<evidence type="ECO:0000259" key="3">
    <source>
        <dbReference type="Pfam" id="PF01551"/>
    </source>
</evidence>
<feature type="transmembrane region" description="Helical" evidence="2">
    <location>
        <begin position="20"/>
        <end position="41"/>
    </location>
</feature>
<dbReference type="EMBL" id="JBDLBR010000003">
    <property type="protein sequence ID" value="MEN7537433.1"/>
    <property type="molecule type" value="Genomic_DNA"/>
</dbReference>
<dbReference type="GO" id="GO:0016787">
    <property type="term" value="F:hydrolase activity"/>
    <property type="evidence" value="ECO:0007669"/>
    <property type="project" value="UniProtKB-KW"/>
</dbReference>
<gene>
    <name evidence="4" type="ORF">ABDJ38_09635</name>
</gene>
<evidence type="ECO:0000313" key="4">
    <source>
        <dbReference type="EMBL" id="MEN7537433.1"/>
    </source>
</evidence>
<keyword evidence="4" id="KW-0378">Hydrolase</keyword>
<dbReference type="Gene3D" id="2.70.70.10">
    <property type="entry name" value="Glucose Permease (Domain IIA)"/>
    <property type="match status" value="1"/>
</dbReference>
<evidence type="ECO:0000256" key="2">
    <source>
        <dbReference type="SAM" id="Phobius"/>
    </source>
</evidence>
<protein>
    <submittedName>
        <fullName evidence="4">M23 family metallopeptidase</fullName>
        <ecNumber evidence="4">3.4.24.-</ecNumber>
    </submittedName>
</protein>
<comment type="caution">
    <text evidence="4">The sequence shown here is derived from an EMBL/GenBank/DDBJ whole genome shotgun (WGS) entry which is preliminary data.</text>
</comment>
<reference evidence="4 5" key="1">
    <citation type="submission" date="2024-05" db="EMBL/GenBank/DDBJ databases">
        <authorList>
            <person name="Park S."/>
        </authorList>
    </citation>
    <scope>NUCLEOTIDE SEQUENCE [LARGE SCALE GENOMIC DNA]</scope>
    <source>
        <strain evidence="4 5">DGU5</strain>
    </source>
</reference>
<keyword evidence="1" id="KW-0732">Signal</keyword>
<name>A0ABV0CX44_9SPHN</name>
<accession>A0ABV0CX44</accession>
<proteinExistence type="predicted"/>
<dbReference type="PANTHER" id="PTHR21666:SF289">
    <property type="entry name" value="L-ALA--D-GLU ENDOPEPTIDASE"/>
    <property type="match status" value="1"/>
</dbReference>
<keyword evidence="5" id="KW-1185">Reference proteome</keyword>
<dbReference type="SUPFAM" id="SSF51261">
    <property type="entry name" value="Duplicated hybrid motif"/>
    <property type="match status" value="1"/>
</dbReference>
<dbReference type="InterPro" id="IPR050570">
    <property type="entry name" value="Cell_wall_metabolism_enzyme"/>
</dbReference>
<dbReference type="InterPro" id="IPR011055">
    <property type="entry name" value="Dup_hybrid_motif"/>
</dbReference>
<feature type="domain" description="M23ase beta-sheet core" evidence="3">
    <location>
        <begin position="245"/>
        <end position="339"/>
    </location>
</feature>
<sequence length="371" mass="39248">MRSQGQIRFIKISSRLQMGVAAVVLTGSLFWLGSLGAMAIAQYQSSTEMASLLDREATVAKSEDRLDAYRDDLDATMADLAKRQDVLDQLASDLPEDLLTKSADDTVSDSSEEAARLISLVGESFPEAVGLAQLEARQLAFVERLTRFADRRSRRAEEALRTLGLDPAAILAQDRVATGGPLELVSTESDGSLDPRFERLGLSIARMSALERGLDGVPQVMPAAAGSISSGFGLRRDPFKGSAAMHSGLDFRAPYGSPIHAAAEGEVTFVGFKGGYGRTVEVSHGSGMVTRYAHMSRSAAQVGQKVDAGAVIGAIGSSGRSTGPHLHFEVRINGRAVNPRPFLETAPHVLEEARSSHSLIAGEPDGATAGG</sequence>
<keyword evidence="2" id="KW-0472">Membrane</keyword>